<name>A0A915D536_9BILA</name>
<keyword evidence="1" id="KW-1133">Transmembrane helix</keyword>
<evidence type="ECO:0000313" key="3">
    <source>
        <dbReference type="WBParaSite" id="jg15675"/>
    </source>
</evidence>
<keyword evidence="1" id="KW-0812">Transmembrane</keyword>
<evidence type="ECO:0000256" key="1">
    <source>
        <dbReference type="SAM" id="Phobius"/>
    </source>
</evidence>
<organism evidence="2 3">
    <name type="scientific">Ditylenchus dipsaci</name>
    <dbReference type="NCBI Taxonomy" id="166011"/>
    <lineage>
        <taxon>Eukaryota</taxon>
        <taxon>Metazoa</taxon>
        <taxon>Ecdysozoa</taxon>
        <taxon>Nematoda</taxon>
        <taxon>Chromadorea</taxon>
        <taxon>Rhabditida</taxon>
        <taxon>Tylenchina</taxon>
        <taxon>Tylenchomorpha</taxon>
        <taxon>Sphaerularioidea</taxon>
        <taxon>Anguinidae</taxon>
        <taxon>Anguininae</taxon>
        <taxon>Ditylenchus</taxon>
    </lineage>
</organism>
<proteinExistence type="predicted"/>
<accession>A0A915D536</accession>
<keyword evidence="2" id="KW-1185">Reference proteome</keyword>
<protein>
    <submittedName>
        <fullName evidence="3">Uncharacterized protein</fullName>
    </submittedName>
</protein>
<feature type="transmembrane region" description="Helical" evidence="1">
    <location>
        <begin position="168"/>
        <end position="190"/>
    </location>
</feature>
<reference evidence="3" key="1">
    <citation type="submission" date="2022-11" db="UniProtKB">
        <authorList>
            <consortium name="WormBaseParasite"/>
        </authorList>
    </citation>
    <scope>IDENTIFICATION</scope>
</reference>
<dbReference type="WBParaSite" id="jg15675">
    <property type="protein sequence ID" value="jg15675"/>
    <property type="gene ID" value="jg15675"/>
</dbReference>
<keyword evidence="1" id="KW-0472">Membrane</keyword>
<dbReference type="Proteomes" id="UP000887574">
    <property type="component" value="Unplaced"/>
</dbReference>
<sequence>MCDIATAKDVIHHTAPQHPLTKSTSIKHRTLQKSPSSKHHFSFRRFFGNIDDKIKSFWKGLPDQIGYEFVTEIIENKFKDIEEHFKLLESHSPRHRRDVSQVKTIFNELDKTNTVLQNEVEKMKKINPELLVKTSKDDHAQNETEQLLESAITSLEPKTASVPANKNLITMGTLMMSNIYLLCAISILLLSSSITMAESDDLYLCSGYIHKKIGDQYHPIFGGPSGMCLTFGKLCFQQATDGSTIELDNNPVAACGGVGKIQSSKTPPTEECPEAVQCSTIQQ</sequence>
<dbReference type="AlphaFoldDB" id="A0A915D536"/>
<evidence type="ECO:0000313" key="2">
    <source>
        <dbReference type="Proteomes" id="UP000887574"/>
    </source>
</evidence>